<dbReference type="EMBL" id="UZAL01002351">
    <property type="protein sequence ID" value="VDO82538.1"/>
    <property type="molecule type" value="Genomic_DNA"/>
</dbReference>
<protein>
    <submittedName>
        <fullName evidence="1">Uncharacterized protein</fullName>
    </submittedName>
</protein>
<dbReference type="Proteomes" id="UP000269396">
    <property type="component" value="Unassembled WGS sequence"/>
</dbReference>
<sequence length="109" mass="12517">MEFLRWNTLQSCAWNIADRCITSEARIQKGLLLLPLLVVDRIMKTSTYEEKHGIRWTAWLHLDNLDFACILPVLSRTQQKMQKTTCVSLASASVGTRKTPTQLCKRPNL</sequence>
<organism evidence="1 2">
    <name type="scientific">Schistosoma mattheei</name>
    <dbReference type="NCBI Taxonomy" id="31246"/>
    <lineage>
        <taxon>Eukaryota</taxon>
        <taxon>Metazoa</taxon>
        <taxon>Spiralia</taxon>
        <taxon>Lophotrochozoa</taxon>
        <taxon>Platyhelminthes</taxon>
        <taxon>Trematoda</taxon>
        <taxon>Digenea</taxon>
        <taxon>Strigeidida</taxon>
        <taxon>Schistosomatoidea</taxon>
        <taxon>Schistosomatidae</taxon>
        <taxon>Schistosoma</taxon>
    </lineage>
</organism>
<accession>A0A183NIG5</accession>
<evidence type="ECO:0000313" key="2">
    <source>
        <dbReference type="Proteomes" id="UP000269396"/>
    </source>
</evidence>
<keyword evidence="2" id="KW-1185">Reference proteome</keyword>
<evidence type="ECO:0000313" key="1">
    <source>
        <dbReference type="EMBL" id="VDO82538.1"/>
    </source>
</evidence>
<proteinExistence type="predicted"/>
<reference evidence="1 2" key="1">
    <citation type="submission" date="2018-11" db="EMBL/GenBank/DDBJ databases">
        <authorList>
            <consortium name="Pathogen Informatics"/>
        </authorList>
    </citation>
    <scope>NUCLEOTIDE SEQUENCE [LARGE SCALE GENOMIC DNA]</scope>
    <source>
        <strain>Denwood</strain>
        <strain evidence="2">Zambia</strain>
    </source>
</reference>
<dbReference type="AlphaFoldDB" id="A0A183NIG5"/>
<gene>
    <name evidence="1" type="ORF">SMTD_LOCUS1901</name>
</gene>
<name>A0A183NIG5_9TREM</name>